<evidence type="ECO:0000313" key="2">
    <source>
        <dbReference type="Proteomes" id="UP001140513"/>
    </source>
</evidence>
<dbReference type="PANTHER" id="PTHR38790">
    <property type="entry name" value="2EXR DOMAIN-CONTAINING PROTEIN-RELATED"/>
    <property type="match status" value="1"/>
</dbReference>
<protein>
    <submittedName>
        <fullName evidence="1">Uncharacterized protein</fullName>
    </submittedName>
</protein>
<name>A0A9W9C569_9PLEO</name>
<dbReference type="AlphaFoldDB" id="A0A9W9C569"/>
<dbReference type="GeneID" id="80915461"/>
<sequence>MAHPPAEVDEGGTYDEDRASLIVTLKVRTVVKESNGLLDPTPRGYCKAITQRNHEKSPLLKLPPELRNRIYAYVFCSTDVRSVYAEARLIPFVAGRFDLYYRDFWPYRLPGVPLPVPTTNQLLSVQLERITVIQIPFRNAQPADLIKDLKPFAGLERCILEFPSHFSDSIKSLVEDLQQRVGESVEVVVEGGDARLQYLEKVVHDDSEWWM</sequence>
<comment type="caution">
    <text evidence="1">The sequence shown here is derived from an EMBL/GenBank/DDBJ whole genome shotgun (WGS) entry which is preliminary data.</text>
</comment>
<evidence type="ECO:0000313" key="1">
    <source>
        <dbReference type="EMBL" id="KAJ4345796.1"/>
    </source>
</evidence>
<dbReference type="Proteomes" id="UP001140513">
    <property type="component" value="Unassembled WGS sequence"/>
</dbReference>
<reference evidence="1" key="1">
    <citation type="submission" date="2022-10" db="EMBL/GenBank/DDBJ databases">
        <title>Tapping the CABI collections for fungal endophytes: first genome assemblies for Collariella, Neodidymelliopsis, Ascochyta clinopodiicola, Didymella pomorum, Didymosphaeria variabile, Neocosmospora piperis and Neocucurbitaria cava.</title>
        <authorList>
            <person name="Hill R."/>
        </authorList>
    </citation>
    <scope>NUCLEOTIDE SEQUENCE</scope>
    <source>
        <strain evidence="1">IMI 356815</strain>
    </source>
</reference>
<organism evidence="1 2">
    <name type="scientific">Didymosphaeria variabile</name>
    <dbReference type="NCBI Taxonomy" id="1932322"/>
    <lineage>
        <taxon>Eukaryota</taxon>
        <taxon>Fungi</taxon>
        <taxon>Dikarya</taxon>
        <taxon>Ascomycota</taxon>
        <taxon>Pezizomycotina</taxon>
        <taxon>Dothideomycetes</taxon>
        <taxon>Pleosporomycetidae</taxon>
        <taxon>Pleosporales</taxon>
        <taxon>Massarineae</taxon>
        <taxon>Didymosphaeriaceae</taxon>
        <taxon>Didymosphaeria</taxon>
    </lineage>
</organism>
<accession>A0A9W9C569</accession>
<keyword evidence="2" id="KW-1185">Reference proteome</keyword>
<gene>
    <name evidence="1" type="ORF">N0V89_011931</name>
</gene>
<proteinExistence type="predicted"/>
<dbReference type="PANTHER" id="PTHR38790:SF4">
    <property type="entry name" value="2EXR DOMAIN-CONTAINING PROTEIN"/>
    <property type="match status" value="1"/>
</dbReference>
<dbReference type="EMBL" id="JAPEUX010000009">
    <property type="protein sequence ID" value="KAJ4345796.1"/>
    <property type="molecule type" value="Genomic_DNA"/>
</dbReference>
<dbReference type="RefSeq" id="XP_056065960.1">
    <property type="nucleotide sequence ID" value="XM_056220657.1"/>
</dbReference>